<protein>
    <submittedName>
        <fullName evidence="9">Efflux RND transporter permease subunit</fullName>
    </submittedName>
</protein>
<dbReference type="Pfam" id="PF00873">
    <property type="entry name" value="ACR_tran"/>
    <property type="match status" value="1"/>
</dbReference>
<dbReference type="InterPro" id="IPR001036">
    <property type="entry name" value="Acrflvin-R"/>
</dbReference>
<evidence type="ECO:0000256" key="6">
    <source>
        <dbReference type="ARBA" id="ARBA00022989"/>
    </source>
</evidence>
<reference evidence="9 10" key="1">
    <citation type="journal article" date="2019" name="Nat. Microbiol.">
        <title>Mediterranean grassland soil C-N compound turnover is dependent on rainfall and depth, and is mediated by genomically divergent microorganisms.</title>
        <authorList>
            <person name="Diamond S."/>
            <person name="Andeer P.F."/>
            <person name="Li Z."/>
            <person name="Crits-Christoph A."/>
            <person name="Burstein D."/>
            <person name="Anantharaman K."/>
            <person name="Lane K.R."/>
            <person name="Thomas B.C."/>
            <person name="Pan C."/>
            <person name="Northen T.R."/>
            <person name="Banfield J.F."/>
        </authorList>
    </citation>
    <scope>NUCLEOTIDE SEQUENCE [LARGE SCALE GENOMIC DNA]</scope>
    <source>
        <strain evidence="9">WS_2</strain>
    </source>
</reference>
<dbReference type="GO" id="GO:0042910">
    <property type="term" value="F:xenobiotic transmembrane transporter activity"/>
    <property type="evidence" value="ECO:0007669"/>
    <property type="project" value="TreeGrafter"/>
</dbReference>
<feature type="transmembrane region" description="Helical" evidence="8">
    <location>
        <begin position="462"/>
        <end position="480"/>
    </location>
</feature>
<dbReference type="PRINTS" id="PR00702">
    <property type="entry name" value="ACRIFLAVINRP"/>
</dbReference>
<evidence type="ECO:0000256" key="7">
    <source>
        <dbReference type="ARBA" id="ARBA00023136"/>
    </source>
</evidence>
<evidence type="ECO:0000256" key="5">
    <source>
        <dbReference type="ARBA" id="ARBA00022692"/>
    </source>
</evidence>
<evidence type="ECO:0000256" key="4">
    <source>
        <dbReference type="ARBA" id="ARBA00022519"/>
    </source>
</evidence>
<feature type="transmembrane region" description="Helical" evidence="8">
    <location>
        <begin position="386"/>
        <end position="409"/>
    </location>
</feature>
<feature type="transmembrane region" description="Helical" evidence="8">
    <location>
        <begin position="528"/>
        <end position="547"/>
    </location>
</feature>
<evidence type="ECO:0000256" key="2">
    <source>
        <dbReference type="ARBA" id="ARBA00022448"/>
    </source>
</evidence>
<dbReference type="AlphaFoldDB" id="A0A538T6T6"/>
<keyword evidence="3" id="KW-1003">Cell membrane</keyword>
<evidence type="ECO:0000313" key="9">
    <source>
        <dbReference type="EMBL" id="TMQ59353.1"/>
    </source>
</evidence>
<organism evidence="9 10">
    <name type="scientific">Eiseniibacteriota bacterium</name>
    <dbReference type="NCBI Taxonomy" id="2212470"/>
    <lineage>
        <taxon>Bacteria</taxon>
        <taxon>Candidatus Eiseniibacteriota</taxon>
    </lineage>
</organism>
<dbReference type="Gene3D" id="1.20.1640.10">
    <property type="entry name" value="Multidrug efflux transporter AcrB transmembrane domain"/>
    <property type="match status" value="2"/>
</dbReference>
<feature type="transmembrane region" description="Helical" evidence="8">
    <location>
        <begin position="952"/>
        <end position="973"/>
    </location>
</feature>
<keyword evidence="4" id="KW-0997">Cell inner membrane</keyword>
<dbReference type="Proteomes" id="UP000317716">
    <property type="component" value="Unassembled WGS sequence"/>
</dbReference>
<dbReference type="SUPFAM" id="SSF82714">
    <property type="entry name" value="Multidrug efflux transporter AcrB TolC docking domain, DN and DC subdomains"/>
    <property type="match status" value="2"/>
</dbReference>
<dbReference type="InterPro" id="IPR027463">
    <property type="entry name" value="AcrB_DN_DC_subdom"/>
</dbReference>
<accession>A0A538T6T6</accession>
<keyword evidence="7 8" id="KW-0472">Membrane</keyword>
<comment type="subcellular location">
    <subcellularLocation>
        <location evidence="1">Cell membrane</location>
        <topology evidence="1">Multi-pass membrane protein</topology>
    </subcellularLocation>
</comment>
<evidence type="ECO:0000256" key="8">
    <source>
        <dbReference type="SAM" id="Phobius"/>
    </source>
</evidence>
<dbReference type="PANTHER" id="PTHR32063">
    <property type="match status" value="1"/>
</dbReference>
<keyword evidence="2" id="KW-0813">Transport</keyword>
<proteinExistence type="predicted"/>
<keyword evidence="5 8" id="KW-0812">Transmembrane</keyword>
<keyword evidence="6 8" id="KW-1133">Transmembrane helix</keyword>
<feature type="transmembrane region" description="Helical" evidence="8">
    <location>
        <begin position="881"/>
        <end position="901"/>
    </location>
</feature>
<dbReference type="PANTHER" id="PTHR32063:SF21">
    <property type="entry name" value="MULTIDRUG RESISTANCE PROTEIN MDTB"/>
    <property type="match status" value="1"/>
</dbReference>
<dbReference type="Gene3D" id="3.30.70.1430">
    <property type="entry name" value="Multidrug efflux transporter AcrB pore domain"/>
    <property type="match status" value="2"/>
</dbReference>
<dbReference type="Gene3D" id="3.30.2090.10">
    <property type="entry name" value="Multidrug efflux transporter AcrB TolC docking domain, DN and DC subdomains"/>
    <property type="match status" value="2"/>
</dbReference>
<gene>
    <name evidence="9" type="ORF">E6K72_01680</name>
</gene>
<feature type="transmembrane region" description="Helical" evidence="8">
    <location>
        <begin position="333"/>
        <end position="352"/>
    </location>
</feature>
<comment type="caution">
    <text evidence="9">The sequence shown here is derived from an EMBL/GenBank/DDBJ whole genome shotgun (WGS) entry which is preliminary data.</text>
</comment>
<evidence type="ECO:0000256" key="3">
    <source>
        <dbReference type="ARBA" id="ARBA00022475"/>
    </source>
</evidence>
<feature type="transmembrane region" description="Helical" evidence="8">
    <location>
        <begin position="12"/>
        <end position="32"/>
    </location>
</feature>
<feature type="transmembrane region" description="Helical" evidence="8">
    <location>
        <begin position="907"/>
        <end position="932"/>
    </location>
</feature>
<feature type="transmembrane region" description="Helical" evidence="8">
    <location>
        <begin position="359"/>
        <end position="380"/>
    </location>
</feature>
<dbReference type="SUPFAM" id="SSF82866">
    <property type="entry name" value="Multidrug efflux transporter AcrB transmembrane domain"/>
    <property type="match status" value="2"/>
</dbReference>
<dbReference type="Gene3D" id="3.30.70.1440">
    <property type="entry name" value="Multidrug efflux transporter AcrB pore domain"/>
    <property type="match status" value="1"/>
</dbReference>
<dbReference type="FunFam" id="3.30.70.1430:FF:000001">
    <property type="entry name" value="Efflux pump membrane transporter"/>
    <property type="match status" value="1"/>
</dbReference>
<sequence>MSISELFIRRPVMTTLVMSGVLLFGVLGYTQLPVSDLPNVDYPVISVSAGLPGASPETMASAVATPLEKQFTTIAGLDAMTSSSSQGSCSITLQFALDRNIDAAAQDVQAAITKTLRSLPTGLTPPSYQKVNPADQPILFLVLSSKMLSLSQLDEYAENWLAQRISMVKGVAQVSVFGAQKYAVRIQLDPRALSSRGIPIGDVTNAVQDANVNLPTGILWGPSRAAAVMANGQLGNAREFGDVVVSYRNGAPVRVRDLGRVLDDVQVNKVASWFGDNRSITLAVQRQPGTNTVEVASAVLDLLEKVKPQLPASVEINTLYDRSESIRRSVHDVQFTLLLTLALVVMVIFLFLRNLPATVIPSLSLPLSVVGTFAVMHQMGYSLDNLSLMALTLSVGFVVDDAIVMLENIHRHIEAGKPPMRAALDGSREIGFTIVSMTVSLVAVFIPVLLMGGLMGRLFHEFAVTISAAILVSGLVSLTLTPMLCSRFLKAEHAEVHGRTYAAIEGVYQRSVNFYGRTLRWVMNHRRAALAFSAAVLLGTAVLFMWVPKGFIPSEDTGRIVATTEAAEGTSYDAMVAHQKAVAAVVGKDPNIASFMSVAGGGGGSTNSNAGRVIIRLKPRSQRKLSADEVIKELQPKLARVPGIRTYLQNPPVINVGARSSKSQYQYTLMGTEQDALYASSNDLLAKLRDLPGLQDVTTDLQIANPQVNVEIDRERAAALGVTAEQIEQALYDAYGSRQVSTIFTPNDQYWVILELLPEFQRDLSALQSLYVEGRGGALVPLSAVARLSPGVGPMSVNHQGQIPAVTLSFNLRPGTSLGQAVDAVQRASRETLPSTITTTFAGTAQVFQSSQQGLGILLLLAVLVIYLVLGVLYESFIHPLTILSGLPFAGFGALLTLLVFRTELNIYAYVGVVLLVGLVKKNAIMMIDFALDAERNEGKTPRDAIVEACLIRFRPIMMTTMAALMGTLPIAVGFGAGSESRRPLGLAVVGCSADGGGRLRWFRSRKCRRRASRRRRRSGSGQDEIPSVRARCRSCVLRLDGWRSPLGRRPGPDSGSVSHP</sequence>
<dbReference type="EMBL" id="VBOS01000048">
    <property type="protein sequence ID" value="TMQ59353.1"/>
    <property type="molecule type" value="Genomic_DNA"/>
</dbReference>
<evidence type="ECO:0000256" key="1">
    <source>
        <dbReference type="ARBA" id="ARBA00004651"/>
    </source>
</evidence>
<feature type="transmembrane region" description="Helical" evidence="8">
    <location>
        <begin position="854"/>
        <end position="874"/>
    </location>
</feature>
<feature type="transmembrane region" description="Helical" evidence="8">
    <location>
        <begin position="430"/>
        <end position="450"/>
    </location>
</feature>
<dbReference type="GO" id="GO:0005886">
    <property type="term" value="C:plasma membrane"/>
    <property type="evidence" value="ECO:0007669"/>
    <property type="project" value="UniProtKB-SubCell"/>
</dbReference>
<name>A0A538T6T6_UNCEI</name>
<dbReference type="Gene3D" id="3.30.70.1320">
    <property type="entry name" value="Multidrug efflux transporter AcrB pore domain like"/>
    <property type="match status" value="1"/>
</dbReference>
<dbReference type="FunFam" id="1.20.1640.10:FF:000001">
    <property type="entry name" value="Efflux pump membrane transporter"/>
    <property type="match status" value="1"/>
</dbReference>
<evidence type="ECO:0000313" key="10">
    <source>
        <dbReference type="Proteomes" id="UP000317716"/>
    </source>
</evidence>
<dbReference type="SUPFAM" id="SSF82693">
    <property type="entry name" value="Multidrug efflux transporter AcrB pore domain, PN1, PN2, PC1 and PC2 subdomains"/>
    <property type="match status" value="4"/>
</dbReference>